<evidence type="ECO:0008006" key="4">
    <source>
        <dbReference type="Google" id="ProtNLM"/>
    </source>
</evidence>
<evidence type="ECO:0000313" key="2">
    <source>
        <dbReference type="EMBL" id="KIX06704.1"/>
    </source>
</evidence>
<feature type="region of interest" description="Disordered" evidence="1">
    <location>
        <begin position="115"/>
        <end position="154"/>
    </location>
</feature>
<dbReference type="Gene3D" id="1.20.5.170">
    <property type="match status" value="1"/>
</dbReference>
<proteinExistence type="predicted"/>
<organism evidence="2 3">
    <name type="scientific">Rhinocladiella mackenziei CBS 650.93</name>
    <dbReference type="NCBI Taxonomy" id="1442369"/>
    <lineage>
        <taxon>Eukaryota</taxon>
        <taxon>Fungi</taxon>
        <taxon>Dikarya</taxon>
        <taxon>Ascomycota</taxon>
        <taxon>Pezizomycotina</taxon>
        <taxon>Eurotiomycetes</taxon>
        <taxon>Chaetothyriomycetidae</taxon>
        <taxon>Chaetothyriales</taxon>
        <taxon>Herpotrichiellaceae</taxon>
        <taxon>Rhinocladiella</taxon>
    </lineage>
</organism>
<protein>
    <recommendedName>
        <fullName evidence="4">BZIP domain-containing protein</fullName>
    </recommendedName>
</protein>
<dbReference type="VEuPathDB" id="FungiDB:Z518_04680"/>
<dbReference type="RefSeq" id="XP_013273840.1">
    <property type="nucleotide sequence ID" value="XM_013418386.1"/>
</dbReference>
<dbReference type="EMBL" id="KN847477">
    <property type="protein sequence ID" value="KIX06704.1"/>
    <property type="molecule type" value="Genomic_DNA"/>
</dbReference>
<accession>A0A0D2ILR1</accession>
<feature type="region of interest" description="Disordered" evidence="1">
    <location>
        <begin position="205"/>
        <end position="224"/>
    </location>
</feature>
<dbReference type="CDD" id="cd14688">
    <property type="entry name" value="bZIP_YAP"/>
    <property type="match status" value="1"/>
</dbReference>
<dbReference type="PANTHER" id="PTHR37012">
    <property type="entry name" value="B-ZIP TRANSCRIPTION FACTOR (EUROFUNG)-RELATED"/>
    <property type="match status" value="1"/>
</dbReference>
<dbReference type="Proteomes" id="UP000053617">
    <property type="component" value="Unassembled WGS sequence"/>
</dbReference>
<evidence type="ECO:0000256" key="1">
    <source>
        <dbReference type="SAM" id="MobiDB-lite"/>
    </source>
</evidence>
<dbReference type="AlphaFoldDB" id="A0A0D2ILR1"/>
<name>A0A0D2ILR1_9EURO</name>
<feature type="compositionally biased region" description="Basic and acidic residues" evidence="1">
    <location>
        <begin position="252"/>
        <end position="261"/>
    </location>
</feature>
<gene>
    <name evidence="2" type="ORF">Z518_04680</name>
</gene>
<dbReference type="Pfam" id="PF11905">
    <property type="entry name" value="DUF3425"/>
    <property type="match status" value="1"/>
</dbReference>
<feature type="region of interest" description="Disordered" evidence="1">
    <location>
        <begin position="232"/>
        <end position="263"/>
    </location>
</feature>
<feature type="region of interest" description="Disordered" evidence="1">
    <location>
        <begin position="1"/>
        <end position="38"/>
    </location>
</feature>
<keyword evidence="3" id="KW-1185">Reference proteome</keyword>
<dbReference type="GeneID" id="25292751"/>
<sequence length="480" mass="54550">MTASRAIDEKGPPMSSADKKRARDRRAQQKRREKREAHVRKLEEELAFYRDQHRPQHYRQLEDTIDKLKKQNKALLERQQALLKLLVDWNADTMASTDLLRPEAYPVPAIARAAPRTSAETEAPESTLLVSPPVLSPGISHPTEEPPDQARTPEPLIALPPHGDTTVTQVSAQFVLNAVVALLQKHFDNIRSSLPARGDVPFDSCLGMDSPPTGSHSTEHPDRHRSIISPLTESLPERHSEDWSDSTVTTLDKNDHHRHPESGGLEISRRMSVSVPYWAQVPMSAANIQSESYCPWLSCPDIVSIMPDLPYPQDLLYGSTKNPVANSIYITLKDYSFGVMERLACGWLVYVYTKWRICPSEERYLNIPAFFRPTSLQLTQPHCPMFDNLVFPQLRDNLIKYFQDSNMDEIFSLFSTSVNIRYPKNLECLIPDDQNHLIFSPNFFMALTRLESWTLGREFALKYPHFAEGIPTVTSAPAVR</sequence>
<reference evidence="2 3" key="1">
    <citation type="submission" date="2015-01" db="EMBL/GenBank/DDBJ databases">
        <title>The Genome Sequence of Rhinocladiella mackenzie CBS 650.93.</title>
        <authorList>
            <consortium name="The Broad Institute Genomics Platform"/>
            <person name="Cuomo C."/>
            <person name="de Hoog S."/>
            <person name="Gorbushina A."/>
            <person name="Stielow B."/>
            <person name="Teixiera M."/>
            <person name="Abouelleil A."/>
            <person name="Chapman S.B."/>
            <person name="Priest M."/>
            <person name="Young S.K."/>
            <person name="Wortman J."/>
            <person name="Nusbaum C."/>
            <person name="Birren B."/>
        </authorList>
    </citation>
    <scope>NUCLEOTIDE SEQUENCE [LARGE SCALE GENOMIC DNA]</scope>
    <source>
        <strain evidence="2 3">CBS 650.93</strain>
    </source>
</reference>
<dbReference type="PANTHER" id="PTHR37012:SF6">
    <property type="entry name" value="BZIP TRANSCRIPTION FACTOR"/>
    <property type="match status" value="1"/>
</dbReference>
<evidence type="ECO:0000313" key="3">
    <source>
        <dbReference type="Proteomes" id="UP000053617"/>
    </source>
</evidence>
<dbReference type="OrthoDB" id="4161589at2759"/>
<dbReference type="HOGENOM" id="CLU_030985_0_0_1"/>
<dbReference type="InterPro" id="IPR021833">
    <property type="entry name" value="DUF3425"/>
</dbReference>
<feature type="compositionally biased region" description="Basic and acidic residues" evidence="1">
    <location>
        <begin position="1"/>
        <end position="27"/>
    </location>
</feature>